<feature type="transmembrane region" description="Helical" evidence="1">
    <location>
        <begin position="61"/>
        <end position="81"/>
    </location>
</feature>
<dbReference type="GO" id="GO:0004175">
    <property type="term" value="F:endopeptidase activity"/>
    <property type="evidence" value="ECO:0007669"/>
    <property type="project" value="UniProtKB-ARBA"/>
</dbReference>
<feature type="transmembrane region" description="Helical" evidence="1">
    <location>
        <begin position="219"/>
        <end position="240"/>
    </location>
</feature>
<keyword evidence="1" id="KW-0812">Transmembrane</keyword>
<protein>
    <recommendedName>
        <fullName evidence="2">CAAX prenyl protease 2/Lysostaphin resistance protein A-like domain-containing protein</fullName>
    </recommendedName>
</protein>
<organism evidence="3">
    <name type="scientific">uncultured Thiotrichaceae bacterium</name>
    <dbReference type="NCBI Taxonomy" id="298394"/>
    <lineage>
        <taxon>Bacteria</taxon>
        <taxon>Pseudomonadati</taxon>
        <taxon>Pseudomonadota</taxon>
        <taxon>Gammaproteobacteria</taxon>
        <taxon>Thiotrichales</taxon>
        <taxon>Thiotrichaceae</taxon>
        <taxon>environmental samples</taxon>
    </lineage>
</organism>
<reference evidence="3" key="1">
    <citation type="submission" date="2020-01" db="EMBL/GenBank/DDBJ databases">
        <authorList>
            <person name="Meier V. D."/>
            <person name="Meier V D."/>
        </authorList>
    </citation>
    <scope>NUCLEOTIDE SEQUENCE</scope>
    <source>
        <strain evidence="3">HLG_WM_MAG_07</strain>
    </source>
</reference>
<feature type="transmembrane region" description="Helical" evidence="1">
    <location>
        <begin position="196"/>
        <end position="212"/>
    </location>
</feature>
<dbReference type="GO" id="GO:0080120">
    <property type="term" value="P:CAAX-box protein maturation"/>
    <property type="evidence" value="ECO:0007669"/>
    <property type="project" value="UniProtKB-ARBA"/>
</dbReference>
<gene>
    <name evidence="3" type="ORF">HELGO_WM24743</name>
</gene>
<name>A0A6S6U4S6_9GAMM</name>
<accession>A0A6S6U4S6</accession>
<feature type="domain" description="CAAX prenyl protease 2/Lysostaphin resistance protein A-like" evidence="2">
    <location>
        <begin position="142"/>
        <end position="232"/>
    </location>
</feature>
<evidence type="ECO:0000259" key="2">
    <source>
        <dbReference type="Pfam" id="PF02517"/>
    </source>
</evidence>
<dbReference type="PANTHER" id="PTHR36435:SF1">
    <property type="entry name" value="CAAX AMINO TERMINAL PROTEASE FAMILY PROTEIN"/>
    <property type="match status" value="1"/>
</dbReference>
<evidence type="ECO:0000256" key="1">
    <source>
        <dbReference type="SAM" id="Phobius"/>
    </source>
</evidence>
<dbReference type="AlphaFoldDB" id="A0A6S6U4S6"/>
<feature type="transmembrane region" description="Helical" evidence="1">
    <location>
        <begin position="144"/>
        <end position="161"/>
    </location>
</feature>
<dbReference type="InterPro" id="IPR052710">
    <property type="entry name" value="CAAX_protease"/>
</dbReference>
<feature type="transmembrane region" description="Helical" evidence="1">
    <location>
        <begin position="16"/>
        <end position="41"/>
    </location>
</feature>
<keyword evidence="1" id="KW-1133">Transmembrane helix</keyword>
<feature type="transmembrane region" description="Helical" evidence="1">
    <location>
        <begin position="101"/>
        <end position="124"/>
    </location>
</feature>
<dbReference type="Pfam" id="PF02517">
    <property type="entry name" value="Rce1-like"/>
    <property type="match status" value="1"/>
</dbReference>
<dbReference type="PANTHER" id="PTHR36435">
    <property type="entry name" value="SLR1288 PROTEIN"/>
    <property type="match status" value="1"/>
</dbReference>
<keyword evidence="1" id="KW-0472">Membrane</keyword>
<dbReference type="InterPro" id="IPR003675">
    <property type="entry name" value="Rce1/LyrA-like_dom"/>
</dbReference>
<sequence>MSTRYIPWGPWSTTGFTLLIFLGFLVGQIIGIGVFSYFATFGNDSADILNYALELSNTGKGVIVSFIPGAIIGVLMTFWFVKIRKINTLTDYLHLHPPRILSVFFWLGVLLLFAVTSEFLARYLERDIPAWMTDIYETAGSLPLLWITLVVAAPLFEEILVRGFMLEGFRHTRLGDFGAVLLTAALWAAVHIQYEFFEIFTIFIIGIILGYARLKSGSLYTPIILHAVMNFIATLQIALLQST</sequence>
<proteinExistence type="predicted"/>
<evidence type="ECO:0000313" key="3">
    <source>
        <dbReference type="EMBL" id="CAA6826704.1"/>
    </source>
</evidence>
<dbReference type="EMBL" id="CACVAY010000136">
    <property type="protein sequence ID" value="CAA6826704.1"/>
    <property type="molecule type" value="Genomic_DNA"/>
</dbReference>
<feature type="transmembrane region" description="Helical" evidence="1">
    <location>
        <begin position="173"/>
        <end position="190"/>
    </location>
</feature>